<feature type="region of interest" description="Disordered" evidence="2">
    <location>
        <begin position="171"/>
        <end position="190"/>
    </location>
</feature>
<gene>
    <name evidence="4" type="ORF">ZYGR_0AS03920</name>
</gene>
<dbReference type="OrthoDB" id="442970at2759"/>
<comment type="caution">
    <text evidence="4">The sequence shown here is derived from an EMBL/GenBank/DDBJ whole genome shotgun (WGS) entry which is preliminary data.</text>
</comment>
<dbReference type="Gene3D" id="2.40.100.10">
    <property type="entry name" value="Cyclophilin-like"/>
    <property type="match status" value="1"/>
</dbReference>
<comment type="catalytic activity">
    <reaction evidence="1">
        <text>[protein]-peptidylproline (omega=180) = [protein]-peptidylproline (omega=0)</text>
        <dbReference type="Rhea" id="RHEA:16237"/>
        <dbReference type="Rhea" id="RHEA-COMP:10747"/>
        <dbReference type="Rhea" id="RHEA-COMP:10748"/>
        <dbReference type="ChEBI" id="CHEBI:83833"/>
        <dbReference type="ChEBI" id="CHEBI:83834"/>
        <dbReference type="EC" id="5.2.1.8"/>
    </reaction>
</comment>
<dbReference type="AlphaFoldDB" id="A0A1Q3AH56"/>
<evidence type="ECO:0000256" key="2">
    <source>
        <dbReference type="SAM" id="MobiDB-lite"/>
    </source>
</evidence>
<name>A0A1Q3AH56_ZYGRO</name>
<dbReference type="EMBL" id="BDGX01000045">
    <property type="protein sequence ID" value="GAV55069.1"/>
    <property type="molecule type" value="Genomic_DNA"/>
</dbReference>
<protein>
    <recommendedName>
        <fullName evidence="3">PPIase cyclophilin-type domain-containing protein</fullName>
    </recommendedName>
</protein>
<accession>A0A1Q3AH56</accession>
<evidence type="ECO:0000313" key="5">
    <source>
        <dbReference type="Proteomes" id="UP000187013"/>
    </source>
</evidence>
<sequence>MKSFQHSKGEKRSAMSIEPSTSSKCIINTSKGRIDVELWARELPNTTKLFLQSCQGQKLQRFDNVRPNGTVTIVGGSPDEKLESEHHSRIRSCRRGSVGYDRNINRWFLASRECSIEDDSWILIGKIVGDSNYILRRIVDESQLDDHGKFVYPPIVTKTEVTVPYFDLDLGSLPQAGPSPPEEEKRRLLKRGGAKVKLRYEEEEEEEDEDDEEQEAVPLKKIKPPPGVKDKDEIDSSTRMQASVEEEEQVEEMSLREKETLDLLSQFQQRQKGRGNILNRGQ</sequence>
<evidence type="ECO:0000313" key="4">
    <source>
        <dbReference type="EMBL" id="GAV55069.1"/>
    </source>
</evidence>
<feature type="compositionally biased region" description="Acidic residues" evidence="2">
    <location>
        <begin position="201"/>
        <end position="215"/>
    </location>
</feature>
<evidence type="ECO:0000256" key="1">
    <source>
        <dbReference type="ARBA" id="ARBA00000971"/>
    </source>
</evidence>
<dbReference type="SUPFAM" id="SSF50891">
    <property type="entry name" value="Cyclophilin-like"/>
    <property type="match status" value="1"/>
</dbReference>
<dbReference type="InterPro" id="IPR029000">
    <property type="entry name" value="Cyclophilin-like_dom_sf"/>
</dbReference>
<dbReference type="Proteomes" id="UP000187013">
    <property type="component" value="Unassembled WGS sequence"/>
</dbReference>
<proteinExistence type="predicted"/>
<evidence type="ECO:0000259" key="3">
    <source>
        <dbReference type="Pfam" id="PF00160"/>
    </source>
</evidence>
<reference evidence="4 5" key="1">
    <citation type="submission" date="2016-08" db="EMBL/GenBank/DDBJ databases">
        <title>Draft genome sequence of allopolyploid Zygosaccharomyces rouxii.</title>
        <authorList>
            <person name="Watanabe J."/>
            <person name="Uehara K."/>
            <person name="Mogi Y."/>
            <person name="Tsukioka Y."/>
        </authorList>
    </citation>
    <scope>NUCLEOTIDE SEQUENCE [LARGE SCALE GENOMIC DNA]</scope>
    <source>
        <strain evidence="4 5">NBRC 110957</strain>
    </source>
</reference>
<organism evidence="4 5">
    <name type="scientific">Zygosaccharomyces rouxii</name>
    <dbReference type="NCBI Taxonomy" id="4956"/>
    <lineage>
        <taxon>Eukaryota</taxon>
        <taxon>Fungi</taxon>
        <taxon>Dikarya</taxon>
        <taxon>Ascomycota</taxon>
        <taxon>Saccharomycotina</taxon>
        <taxon>Saccharomycetes</taxon>
        <taxon>Saccharomycetales</taxon>
        <taxon>Saccharomycetaceae</taxon>
        <taxon>Zygosaccharomyces</taxon>
    </lineage>
</organism>
<dbReference type="GO" id="GO:0003755">
    <property type="term" value="F:peptidyl-prolyl cis-trans isomerase activity"/>
    <property type="evidence" value="ECO:0007669"/>
    <property type="project" value="UniProtKB-EC"/>
</dbReference>
<feature type="region of interest" description="Disordered" evidence="2">
    <location>
        <begin position="199"/>
        <end position="257"/>
    </location>
</feature>
<dbReference type="Pfam" id="PF00160">
    <property type="entry name" value="Pro_isomerase"/>
    <property type="match status" value="1"/>
</dbReference>
<dbReference type="InterPro" id="IPR002130">
    <property type="entry name" value="Cyclophilin-type_PPIase_dom"/>
</dbReference>
<feature type="domain" description="PPIase cyclophilin-type" evidence="3">
    <location>
        <begin position="27"/>
        <end position="159"/>
    </location>
</feature>